<sequence length="117" mass="13306">MKNLIVIFILLVFSANTYAIPANLLDKGKKKKQQKVATALMAVVEEEPVNDLFNVLAGNKSEVNVKVFDISGRIVFEKKVNIESILSNKYKIEELPKRSVFVMLHNNTAYFFQEEAK</sequence>
<keyword evidence="3" id="KW-1185">Reference proteome</keyword>
<evidence type="ECO:0000313" key="3">
    <source>
        <dbReference type="Proteomes" id="UP001168528"/>
    </source>
</evidence>
<comment type="caution">
    <text evidence="2">The sequence shown here is derived from an EMBL/GenBank/DDBJ whole genome shotgun (WGS) entry which is preliminary data.</text>
</comment>
<feature type="chain" id="PRO_5046156038" description="T9SS type A sorting domain-containing protein" evidence="1">
    <location>
        <begin position="20"/>
        <end position="117"/>
    </location>
</feature>
<evidence type="ECO:0000313" key="2">
    <source>
        <dbReference type="EMBL" id="MDO1450606.1"/>
    </source>
</evidence>
<evidence type="ECO:0000256" key="1">
    <source>
        <dbReference type="SAM" id="SignalP"/>
    </source>
</evidence>
<protein>
    <recommendedName>
        <fullName evidence="4">T9SS type A sorting domain-containing protein</fullName>
    </recommendedName>
</protein>
<keyword evidence="1" id="KW-0732">Signal</keyword>
<proteinExistence type="predicted"/>
<dbReference type="Proteomes" id="UP001168528">
    <property type="component" value="Unassembled WGS sequence"/>
</dbReference>
<name>A0ABT8REQ9_9BACT</name>
<feature type="signal peptide" evidence="1">
    <location>
        <begin position="1"/>
        <end position="19"/>
    </location>
</feature>
<dbReference type="RefSeq" id="WP_302041407.1">
    <property type="nucleotide sequence ID" value="NZ_JAUKPO010000033.1"/>
</dbReference>
<dbReference type="EMBL" id="JAUKPO010000033">
    <property type="protein sequence ID" value="MDO1450606.1"/>
    <property type="molecule type" value="Genomic_DNA"/>
</dbReference>
<reference evidence="2" key="1">
    <citation type="submission" date="2023-07" db="EMBL/GenBank/DDBJ databases">
        <title>The genome sequence of Rhodocytophaga aerolata KACC 12507.</title>
        <authorList>
            <person name="Zhang X."/>
        </authorList>
    </citation>
    <scope>NUCLEOTIDE SEQUENCE</scope>
    <source>
        <strain evidence="2">KACC 12507</strain>
    </source>
</reference>
<accession>A0ABT8REQ9</accession>
<organism evidence="2 3">
    <name type="scientific">Rhodocytophaga aerolata</name>
    <dbReference type="NCBI Taxonomy" id="455078"/>
    <lineage>
        <taxon>Bacteria</taxon>
        <taxon>Pseudomonadati</taxon>
        <taxon>Bacteroidota</taxon>
        <taxon>Cytophagia</taxon>
        <taxon>Cytophagales</taxon>
        <taxon>Rhodocytophagaceae</taxon>
        <taxon>Rhodocytophaga</taxon>
    </lineage>
</organism>
<evidence type="ECO:0008006" key="4">
    <source>
        <dbReference type="Google" id="ProtNLM"/>
    </source>
</evidence>
<gene>
    <name evidence="2" type="ORF">Q0590_30310</name>
</gene>